<protein>
    <recommendedName>
        <fullName evidence="2">MAM domain-containing protein</fullName>
    </recommendedName>
</protein>
<evidence type="ECO:0000313" key="4">
    <source>
        <dbReference type="Proteomes" id="UP000663833"/>
    </source>
</evidence>
<comment type="caution">
    <text evidence="3">The sequence shown here is derived from an EMBL/GenBank/DDBJ whole genome shotgun (WGS) entry which is preliminary data.</text>
</comment>
<keyword evidence="1" id="KW-0812">Transmembrane</keyword>
<dbReference type="Gene3D" id="2.60.120.200">
    <property type="match status" value="2"/>
</dbReference>
<feature type="non-terminal residue" evidence="3">
    <location>
        <position position="1"/>
    </location>
</feature>
<feature type="transmembrane region" description="Helical" evidence="1">
    <location>
        <begin position="480"/>
        <end position="496"/>
    </location>
</feature>
<feature type="domain" description="MAM" evidence="2">
    <location>
        <begin position="103"/>
        <end position="274"/>
    </location>
</feature>
<dbReference type="SMART" id="SM00137">
    <property type="entry name" value="MAM"/>
    <property type="match status" value="1"/>
</dbReference>
<name>A0A818H168_9BILA</name>
<dbReference type="EMBL" id="CAJNYD010003357">
    <property type="protein sequence ID" value="CAF3500621.1"/>
    <property type="molecule type" value="Genomic_DNA"/>
</dbReference>
<dbReference type="AlphaFoldDB" id="A0A818H168"/>
<keyword evidence="1" id="KW-0472">Membrane</keyword>
<dbReference type="Proteomes" id="UP000663833">
    <property type="component" value="Unassembled WGS sequence"/>
</dbReference>
<dbReference type="GO" id="GO:0016020">
    <property type="term" value="C:membrane"/>
    <property type="evidence" value="ECO:0007669"/>
    <property type="project" value="InterPro"/>
</dbReference>
<sequence>DWIDTSSNLVANVAQSIYSGPGGVYYTIELAQGDDLQARLPVGGIGMNLIDPQWRDVTIEMPYATHFVPFIQFTNITSSLDIDDLAISLSSSSKPIPPITPILDCDFDKTFCSELISLSNYSYSWSVVQADEAQNYTAQAPTVDYSVGNETGHYIWLNNSDSLQPGGAGYLSTRLFRITVSDPVYCLSFQYYRFGLTFRTSKLTVLAFDEQNQKSIAQIWPINSINYTYINQRWSWAYAPLLIGSYSLLFRMDSDYEVDSSFALDSISVNSCGYLQKYFYGTSHLEFACDFDSPLDSTCGIRDDHIDFHPETVINYTIKSPNTINDRDLGPRQTTGWSGDWFLYWSRSEQTSARLINGQFKTPLIETNRDMCIRFAYFVNSTDVQRNENNTKIDVIARGCHTASIWSIELDNSFGWQLIIGPFNPTACTQGIYFRITQKRPTRVAVAFDDITIAQCGTLNVLTTVEPPFTTPFNKTSLNYINYILLITILLFMLNIRRSY</sequence>
<gene>
    <name evidence="3" type="ORF">LUA448_LOCUS25271</name>
</gene>
<evidence type="ECO:0000256" key="1">
    <source>
        <dbReference type="SAM" id="Phobius"/>
    </source>
</evidence>
<evidence type="ECO:0000313" key="3">
    <source>
        <dbReference type="EMBL" id="CAF3500621.1"/>
    </source>
</evidence>
<dbReference type="PROSITE" id="PS50060">
    <property type="entry name" value="MAM_2"/>
    <property type="match status" value="2"/>
</dbReference>
<dbReference type="Pfam" id="PF00629">
    <property type="entry name" value="MAM"/>
    <property type="match status" value="2"/>
</dbReference>
<dbReference type="SUPFAM" id="SSF49899">
    <property type="entry name" value="Concanavalin A-like lectins/glucanases"/>
    <property type="match status" value="1"/>
</dbReference>
<feature type="domain" description="MAM" evidence="2">
    <location>
        <begin position="287"/>
        <end position="458"/>
    </location>
</feature>
<evidence type="ECO:0000259" key="2">
    <source>
        <dbReference type="PROSITE" id="PS50060"/>
    </source>
</evidence>
<proteinExistence type="predicted"/>
<dbReference type="InterPro" id="IPR013320">
    <property type="entry name" value="ConA-like_dom_sf"/>
</dbReference>
<dbReference type="InterPro" id="IPR000998">
    <property type="entry name" value="MAM_dom"/>
</dbReference>
<accession>A0A818H168</accession>
<reference evidence="3" key="1">
    <citation type="submission" date="2021-02" db="EMBL/GenBank/DDBJ databases">
        <authorList>
            <person name="Nowell W R."/>
        </authorList>
    </citation>
    <scope>NUCLEOTIDE SEQUENCE</scope>
</reference>
<organism evidence="3 4">
    <name type="scientific">Rotaria socialis</name>
    <dbReference type="NCBI Taxonomy" id="392032"/>
    <lineage>
        <taxon>Eukaryota</taxon>
        <taxon>Metazoa</taxon>
        <taxon>Spiralia</taxon>
        <taxon>Gnathifera</taxon>
        <taxon>Rotifera</taxon>
        <taxon>Eurotatoria</taxon>
        <taxon>Bdelloidea</taxon>
        <taxon>Philodinida</taxon>
        <taxon>Philodinidae</taxon>
        <taxon>Rotaria</taxon>
    </lineage>
</organism>
<keyword evidence="1" id="KW-1133">Transmembrane helix</keyword>